<dbReference type="InterPro" id="IPR019619">
    <property type="entry name" value="DUF2490"/>
</dbReference>
<dbReference type="Proteomes" id="UP000659698">
    <property type="component" value="Unassembled WGS sequence"/>
</dbReference>
<keyword evidence="2" id="KW-1185">Reference proteome</keyword>
<dbReference type="EMBL" id="JACOAF010000041">
    <property type="protein sequence ID" value="MBC3541248.1"/>
    <property type="molecule type" value="Genomic_DNA"/>
</dbReference>
<comment type="caution">
    <text evidence="1">The sequence shown here is derived from an EMBL/GenBank/DDBJ whole genome shotgun (WGS) entry which is preliminary data.</text>
</comment>
<reference evidence="1 2" key="1">
    <citation type="journal article" date="2019" name="Int. J. Syst. Evol. Microbiol.">
        <title>Rufibacter sediminis sp. nov., isolated from freshwater lake sediment.</title>
        <authorList>
            <person name="Qu J.H."/>
            <person name="Zhang L.J."/>
            <person name="Fu Y.H."/>
            <person name="Li H.F."/>
        </authorList>
    </citation>
    <scope>NUCLEOTIDE SEQUENCE [LARGE SCALE GENOMIC DNA]</scope>
    <source>
        <strain evidence="1 2">H-1</strain>
    </source>
</reference>
<name>A0ABR6VVK8_9BACT</name>
<proteinExistence type="predicted"/>
<evidence type="ECO:0000313" key="2">
    <source>
        <dbReference type="Proteomes" id="UP000659698"/>
    </source>
</evidence>
<protein>
    <submittedName>
        <fullName evidence="1">DUF2490 domain-containing protein</fullName>
    </submittedName>
</protein>
<gene>
    <name evidence="1" type="ORF">H7U12_16255</name>
</gene>
<organism evidence="1 2">
    <name type="scientific">Rufibacter sediminis</name>
    <dbReference type="NCBI Taxonomy" id="2762756"/>
    <lineage>
        <taxon>Bacteria</taxon>
        <taxon>Pseudomonadati</taxon>
        <taxon>Bacteroidota</taxon>
        <taxon>Cytophagia</taxon>
        <taxon>Cytophagales</taxon>
        <taxon>Hymenobacteraceae</taxon>
        <taxon>Rufibacter</taxon>
    </lineage>
</organism>
<dbReference type="Pfam" id="PF10677">
    <property type="entry name" value="DUF2490"/>
    <property type="match status" value="1"/>
</dbReference>
<evidence type="ECO:0000313" key="1">
    <source>
        <dbReference type="EMBL" id="MBC3541248.1"/>
    </source>
</evidence>
<accession>A0ABR6VVK8</accession>
<sequence>MSTTSTCPLFAPAFRYFSSVSFNLFRWRFTALAFLLLLSFWCQAQISPPGVSSTQGVSWAALGLSQHLGSRWTSTTYAGVARESDPDNWALLKKQGLLVLNQEVVYGFTPHWQLSVAGSLRRQNEYASDAPYELENPAYRYEARYYSRLYYKHKIRQVAMTYTFRPELRTFFQSSEEPLETPEEIRIRAKAQASIPLNDHHNNFLIGGNEILTAMDENSNKTWSAYHFTEDRLSVYFRHVFPDSPVCLDLGIMEQFKPHGHKTSYLAFDLLLQDPFSKRHAAH</sequence>
<dbReference type="RefSeq" id="WP_186639936.1">
    <property type="nucleotide sequence ID" value="NZ_JACOAF010000041.1"/>
</dbReference>